<name>A0A6A6ZNZ8_9PLEO</name>
<dbReference type="AlphaFoldDB" id="A0A6A6ZNZ8"/>
<dbReference type="EMBL" id="MU006233">
    <property type="protein sequence ID" value="KAF2822810.1"/>
    <property type="molecule type" value="Genomic_DNA"/>
</dbReference>
<evidence type="ECO:0000313" key="2">
    <source>
        <dbReference type="Proteomes" id="UP000799424"/>
    </source>
</evidence>
<protein>
    <submittedName>
        <fullName evidence="1">Uncharacterized protein</fullName>
    </submittedName>
</protein>
<accession>A0A6A6ZNZ8</accession>
<keyword evidence="2" id="KW-1185">Reference proteome</keyword>
<organism evidence="1 2">
    <name type="scientific">Ophiobolus disseminans</name>
    <dbReference type="NCBI Taxonomy" id="1469910"/>
    <lineage>
        <taxon>Eukaryota</taxon>
        <taxon>Fungi</taxon>
        <taxon>Dikarya</taxon>
        <taxon>Ascomycota</taxon>
        <taxon>Pezizomycotina</taxon>
        <taxon>Dothideomycetes</taxon>
        <taxon>Pleosporomycetidae</taxon>
        <taxon>Pleosporales</taxon>
        <taxon>Pleosporineae</taxon>
        <taxon>Phaeosphaeriaceae</taxon>
        <taxon>Ophiobolus</taxon>
    </lineage>
</organism>
<evidence type="ECO:0000313" key="1">
    <source>
        <dbReference type="EMBL" id="KAF2822810.1"/>
    </source>
</evidence>
<gene>
    <name evidence="1" type="ORF">CC86DRAFT_72491</name>
</gene>
<proteinExistence type="predicted"/>
<dbReference type="Proteomes" id="UP000799424">
    <property type="component" value="Unassembled WGS sequence"/>
</dbReference>
<sequence>MQIHRCNGPTRPGQPCEQTHVCFIRPSLSSIGVCWGRHLMCVCWHGAIFAHVWPQKATMRQWVRSSVTTLSHHTSHSKYQTCAVVPAYASESRKQTTSFRSAHHIAHSASLHPVNSERVFHVEAFFCSHRRDTFTGVTRLPPGHDRNTSPVAIEGRLLNGHGKGTQQVYNTNMASLVRPKTVCQERSASRSALSYNTLVCSSPPSRRAKPIDILTQGRHYTTDHKST</sequence>
<reference evidence="1" key="1">
    <citation type="journal article" date="2020" name="Stud. Mycol.">
        <title>101 Dothideomycetes genomes: a test case for predicting lifestyles and emergence of pathogens.</title>
        <authorList>
            <person name="Haridas S."/>
            <person name="Albert R."/>
            <person name="Binder M."/>
            <person name="Bloem J."/>
            <person name="Labutti K."/>
            <person name="Salamov A."/>
            <person name="Andreopoulos B."/>
            <person name="Baker S."/>
            <person name="Barry K."/>
            <person name="Bills G."/>
            <person name="Bluhm B."/>
            <person name="Cannon C."/>
            <person name="Castanera R."/>
            <person name="Culley D."/>
            <person name="Daum C."/>
            <person name="Ezra D."/>
            <person name="Gonzalez J."/>
            <person name="Henrissat B."/>
            <person name="Kuo A."/>
            <person name="Liang C."/>
            <person name="Lipzen A."/>
            <person name="Lutzoni F."/>
            <person name="Magnuson J."/>
            <person name="Mondo S."/>
            <person name="Nolan M."/>
            <person name="Ohm R."/>
            <person name="Pangilinan J."/>
            <person name="Park H.-J."/>
            <person name="Ramirez L."/>
            <person name="Alfaro M."/>
            <person name="Sun H."/>
            <person name="Tritt A."/>
            <person name="Yoshinaga Y."/>
            <person name="Zwiers L.-H."/>
            <person name="Turgeon B."/>
            <person name="Goodwin S."/>
            <person name="Spatafora J."/>
            <person name="Crous P."/>
            <person name="Grigoriev I."/>
        </authorList>
    </citation>
    <scope>NUCLEOTIDE SEQUENCE</scope>
    <source>
        <strain evidence="1">CBS 113818</strain>
    </source>
</reference>